<dbReference type="GO" id="GO:0017004">
    <property type="term" value="P:cytochrome complex assembly"/>
    <property type="evidence" value="ECO:0007669"/>
    <property type="project" value="UniProtKB-KW"/>
</dbReference>
<dbReference type="PROSITE" id="PS51257">
    <property type="entry name" value="PROKAR_LIPOPROTEIN"/>
    <property type="match status" value="1"/>
</dbReference>
<name>A0A2D0N045_FLAN2</name>
<keyword evidence="3" id="KW-1015">Disulfide bond</keyword>
<dbReference type="InterPro" id="IPR012336">
    <property type="entry name" value="Thioredoxin-like_fold"/>
</dbReference>
<dbReference type="CDD" id="cd02966">
    <property type="entry name" value="TlpA_like_family"/>
    <property type="match status" value="1"/>
</dbReference>
<evidence type="ECO:0000256" key="3">
    <source>
        <dbReference type="ARBA" id="ARBA00023157"/>
    </source>
</evidence>
<accession>A0A2D0N045</accession>
<keyword evidence="8" id="KW-1185">Reference proteome</keyword>
<dbReference type="EMBL" id="PDUD01000053">
    <property type="protein sequence ID" value="PHN01519.1"/>
    <property type="molecule type" value="Genomic_DNA"/>
</dbReference>
<dbReference type="PROSITE" id="PS51352">
    <property type="entry name" value="THIOREDOXIN_2"/>
    <property type="match status" value="1"/>
</dbReference>
<evidence type="ECO:0000256" key="1">
    <source>
        <dbReference type="ARBA" id="ARBA00004196"/>
    </source>
</evidence>
<dbReference type="InterPro" id="IPR013766">
    <property type="entry name" value="Thioredoxin_domain"/>
</dbReference>
<dbReference type="PANTHER" id="PTHR42852:SF6">
    <property type="entry name" value="THIOL:DISULFIDE INTERCHANGE PROTEIN DSBE"/>
    <property type="match status" value="1"/>
</dbReference>
<evidence type="ECO:0000313" key="7">
    <source>
        <dbReference type="EMBL" id="PHN01519.1"/>
    </source>
</evidence>
<feature type="domain" description="Thioredoxin" evidence="6">
    <location>
        <begin position="363"/>
        <end position="512"/>
    </location>
</feature>
<protein>
    <recommendedName>
        <fullName evidence="6">Thioredoxin domain-containing protein</fullName>
    </recommendedName>
</protein>
<evidence type="ECO:0000256" key="4">
    <source>
        <dbReference type="ARBA" id="ARBA00023284"/>
    </source>
</evidence>
<dbReference type="PANTHER" id="PTHR42852">
    <property type="entry name" value="THIOL:DISULFIDE INTERCHANGE PROTEIN DSBE"/>
    <property type="match status" value="1"/>
</dbReference>
<dbReference type="Pfam" id="PF13905">
    <property type="entry name" value="Thioredoxin_8"/>
    <property type="match status" value="1"/>
</dbReference>
<dbReference type="OrthoDB" id="1095575at2"/>
<dbReference type="InterPro" id="IPR050553">
    <property type="entry name" value="Thioredoxin_ResA/DsbE_sf"/>
</dbReference>
<feature type="signal peptide" evidence="5">
    <location>
        <begin position="1"/>
        <end position="18"/>
    </location>
</feature>
<dbReference type="AlphaFoldDB" id="A0A2D0N045"/>
<evidence type="ECO:0000259" key="6">
    <source>
        <dbReference type="PROSITE" id="PS51352"/>
    </source>
</evidence>
<feature type="chain" id="PRO_5013356609" description="Thioredoxin domain-containing protein" evidence="5">
    <location>
        <begin position="19"/>
        <end position="514"/>
    </location>
</feature>
<dbReference type="SUPFAM" id="SSF52833">
    <property type="entry name" value="Thioredoxin-like"/>
    <property type="match status" value="1"/>
</dbReference>
<dbReference type="GO" id="GO:0030313">
    <property type="term" value="C:cell envelope"/>
    <property type="evidence" value="ECO:0007669"/>
    <property type="project" value="UniProtKB-SubCell"/>
</dbReference>
<proteinExistence type="predicted"/>
<comment type="subcellular location">
    <subcellularLocation>
        <location evidence="1">Cell envelope</location>
    </subcellularLocation>
</comment>
<keyword evidence="5" id="KW-0732">Signal</keyword>
<dbReference type="RefSeq" id="WP_099155053.1">
    <property type="nucleotide sequence ID" value="NZ_PDUD01000053.1"/>
</dbReference>
<reference evidence="7 8" key="1">
    <citation type="submission" date="2017-10" db="EMBL/GenBank/DDBJ databases">
        <title>The draft genome sequence of Lewinella nigricans NBRC 102662.</title>
        <authorList>
            <person name="Wang K."/>
        </authorList>
    </citation>
    <scope>NUCLEOTIDE SEQUENCE [LARGE SCALE GENOMIC DNA]</scope>
    <source>
        <strain evidence="7 8">NBRC 102662</strain>
    </source>
</reference>
<gene>
    <name evidence="7" type="ORF">CRP01_36580</name>
</gene>
<evidence type="ECO:0000256" key="2">
    <source>
        <dbReference type="ARBA" id="ARBA00022748"/>
    </source>
</evidence>
<evidence type="ECO:0000256" key="5">
    <source>
        <dbReference type="SAM" id="SignalP"/>
    </source>
</evidence>
<dbReference type="Gene3D" id="3.40.30.10">
    <property type="entry name" value="Glutaredoxin"/>
    <property type="match status" value="1"/>
</dbReference>
<dbReference type="InterPro" id="IPR036249">
    <property type="entry name" value="Thioredoxin-like_sf"/>
</dbReference>
<evidence type="ECO:0000313" key="8">
    <source>
        <dbReference type="Proteomes" id="UP000223913"/>
    </source>
</evidence>
<dbReference type="Proteomes" id="UP000223913">
    <property type="component" value="Unassembled WGS sequence"/>
</dbReference>
<keyword evidence="4" id="KW-0676">Redox-active center</keyword>
<comment type="caution">
    <text evidence="7">The sequence shown here is derived from an EMBL/GenBank/DDBJ whole genome shotgun (WGS) entry which is preliminary data.</text>
</comment>
<keyword evidence="2" id="KW-0201">Cytochrome c-type biogenesis</keyword>
<sequence>MVRALCLSFLLVVVFACKQDIPESSITLPLTPTMTHLSGQLEGYRRSVNNEFLTVRVTNFQTFDYDRKMVRVDSMGYFSADFPMDHQQDIMIIHNDAYFTMILSPGDSAHLTLQADEFTERDPGPQHIAISGASAETNRILWEYLPALRADGPLVIVDTAMKKMAVEEFTPKLTAIMERQQAFLQNYIREHDITDLDFIHWAENSIRYQIMKNFVDFRMVLPLSQGIQPNEYPFPEDYGAFVNLIDESDPGVMMASNYARFLRNYYSYVQQEVEADLKKMDGYKPNPLIRSRALLQRVDEQHDGFAREALLSRILVERLKVNMADSIKQELYDTYLEMAGDDYFRSHVSEVYSNLFEDAPGMPELQDRIGALQLPDLAGKDLSEIFAAYRGKILYLDFWATWCKPCLTEFPFYPKIIESVDTSQVAFVFLASSSPAGHWLKTVDRFQLPGDHYLLSRQEFLHFKTLLNIRGFPQHVILGRNGEVLDNQALRPVNSSMQPNVGLIATLNQLLESS</sequence>
<organism evidence="7 8">
    <name type="scientific">Flavilitoribacter nigricans (strain ATCC 23147 / DSM 23189 / NBRC 102662 / NCIMB 1420 / SS-2)</name>
    <name type="common">Lewinella nigricans</name>
    <dbReference type="NCBI Taxonomy" id="1122177"/>
    <lineage>
        <taxon>Bacteria</taxon>
        <taxon>Pseudomonadati</taxon>
        <taxon>Bacteroidota</taxon>
        <taxon>Saprospiria</taxon>
        <taxon>Saprospirales</taxon>
        <taxon>Lewinellaceae</taxon>
        <taxon>Flavilitoribacter</taxon>
    </lineage>
</organism>